<dbReference type="SUPFAM" id="SSF46785">
    <property type="entry name" value="Winged helix' DNA-binding domain"/>
    <property type="match status" value="1"/>
</dbReference>
<name>A0ABU7GZU6_9SPHI</name>
<dbReference type="Gene3D" id="3.40.190.10">
    <property type="entry name" value="Periplasmic binding protein-like II"/>
    <property type="match status" value="2"/>
</dbReference>
<dbReference type="CDD" id="cd08411">
    <property type="entry name" value="PBP2_OxyR"/>
    <property type="match status" value="1"/>
</dbReference>
<protein>
    <submittedName>
        <fullName evidence="6">LysR substrate-binding domain-containing protein</fullName>
    </submittedName>
</protein>
<keyword evidence="4" id="KW-0804">Transcription</keyword>
<dbReference type="Pfam" id="PF00126">
    <property type="entry name" value="HTH_1"/>
    <property type="match status" value="1"/>
</dbReference>
<dbReference type="RefSeq" id="WP_330145434.1">
    <property type="nucleotide sequence ID" value="NZ_JAZDQU010000001.1"/>
</dbReference>
<keyword evidence="2" id="KW-0805">Transcription regulation</keyword>
<dbReference type="Gene3D" id="1.10.10.10">
    <property type="entry name" value="Winged helix-like DNA-binding domain superfamily/Winged helix DNA-binding domain"/>
    <property type="match status" value="1"/>
</dbReference>
<dbReference type="InterPro" id="IPR050950">
    <property type="entry name" value="HTH-type_LysR_regulators"/>
</dbReference>
<dbReference type="InterPro" id="IPR000847">
    <property type="entry name" value="LysR_HTH_N"/>
</dbReference>
<dbReference type="Pfam" id="PF03466">
    <property type="entry name" value="LysR_substrate"/>
    <property type="match status" value="1"/>
</dbReference>
<sequence>MTLVQLEYIIAVDTYKSFLKASQTCFVTQPTLSMQVQKLEDFLGVQIFDRKTYPITTTEIGTQIINQAKIVLSESGKIKELISNQHQEIEGALKIGIIPTIAPYLLPEVISVMMKNYPKLKLSIWENTTSEIIKSLKNGIIDCGILATPLEDEQVIETPIYYESFVSYINKNNSLFNKDLIKTEDLLNEHIWLLNEGHCMRAQALNICGISKYKDQGLEYNSGSIDTLIKMVDLNEGLTLLPEMALMELDKKQLTKIRKFTSPEPAREISIVTHKNFIKKRMLNALKEEILKIIPAHMKINKSKNVLLPE</sequence>
<comment type="similarity">
    <text evidence="1">Belongs to the LysR transcriptional regulatory family.</text>
</comment>
<dbReference type="InterPro" id="IPR005119">
    <property type="entry name" value="LysR_subst-bd"/>
</dbReference>
<dbReference type="PRINTS" id="PR00039">
    <property type="entry name" value="HTHLYSR"/>
</dbReference>
<evidence type="ECO:0000313" key="7">
    <source>
        <dbReference type="Proteomes" id="UP001337681"/>
    </source>
</evidence>
<dbReference type="InterPro" id="IPR036388">
    <property type="entry name" value="WH-like_DNA-bd_sf"/>
</dbReference>
<dbReference type="PANTHER" id="PTHR30419:SF29">
    <property type="entry name" value="LYSR-FAMILY TRANSCRIPTIONAL REGULATOR"/>
    <property type="match status" value="1"/>
</dbReference>
<feature type="domain" description="HTH lysR-type" evidence="5">
    <location>
        <begin position="1"/>
        <end position="58"/>
    </location>
</feature>
<accession>A0ABU7GZU6</accession>
<dbReference type="EMBL" id="JAZDQU010000001">
    <property type="protein sequence ID" value="MEE1884520.1"/>
    <property type="molecule type" value="Genomic_DNA"/>
</dbReference>
<keyword evidence="7" id="KW-1185">Reference proteome</keyword>
<dbReference type="PANTHER" id="PTHR30419">
    <property type="entry name" value="HTH-TYPE TRANSCRIPTIONAL REGULATOR YBHD"/>
    <property type="match status" value="1"/>
</dbReference>
<organism evidence="6 7">
    <name type="scientific">Pedobacter flavus</name>
    <dbReference type="NCBI Taxonomy" id="3113906"/>
    <lineage>
        <taxon>Bacteria</taxon>
        <taxon>Pseudomonadati</taxon>
        <taxon>Bacteroidota</taxon>
        <taxon>Sphingobacteriia</taxon>
        <taxon>Sphingobacteriales</taxon>
        <taxon>Sphingobacteriaceae</taxon>
        <taxon>Pedobacter</taxon>
    </lineage>
</organism>
<reference evidence="6 7" key="1">
    <citation type="submission" date="2024-01" db="EMBL/GenBank/DDBJ databases">
        <title>Pedobacter sp. nov., isolated from oil-contaminated soil.</title>
        <authorList>
            <person name="Le N.T.T."/>
        </authorList>
    </citation>
    <scope>NUCLEOTIDE SEQUENCE [LARGE SCALE GENOMIC DNA]</scope>
    <source>
        <strain evidence="6 7">VNH31</strain>
    </source>
</reference>
<dbReference type="Proteomes" id="UP001337681">
    <property type="component" value="Unassembled WGS sequence"/>
</dbReference>
<comment type="caution">
    <text evidence="6">The sequence shown here is derived from an EMBL/GenBank/DDBJ whole genome shotgun (WGS) entry which is preliminary data.</text>
</comment>
<evidence type="ECO:0000313" key="6">
    <source>
        <dbReference type="EMBL" id="MEE1884520.1"/>
    </source>
</evidence>
<evidence type="ECO:0000259" key="5">
    <source>
        <dbReference type="PROSITE" id="PS50931"/>
    </source>
</evidence>
<evidence type="ECO:0000256" key="1">
    <source>
        <dbReference type="ARBA" id="ARBA00009437"/>
    </source>
</evidence>
<evidence type="ECO:0000256" key="2">
    <source>
        <dbReference type="ARBA" id="ARBA00023015"/>
    </source>
</evidence>
<dbReference type="InterPro" id="IPR036390">
    <property type="entry name" value="WH_DNA-bd_sf"/>
</dbReference>
<keyword evidence="3" id="KW-0238">DNA-binding</keyword>
<evidence type="ECO:0000256" key="3">
    <source>
        <dbReference type="ARBA" id="ARBA00023125"/>
    </source>
</evidence>
<evidence type="ECO:0000256" key="4">
    <source>
        <dbReference type="ARBA" id="ARBA00023163"/>
    </source>
</evidence>
<dbReference type="SUPFAM" id="SSF53850">
    <property type="entry name" value="Periplasmic binding protein-like II"/>
    <property type="match status" value="1"/>
</dbReference>
<proteinExistence type="inferred from homology"/>
<dbReference type="PROSITE" id="PS50931">
    <property type="entry name" value="HTH_LYSR"/>
    <property type="match status" value="1"/>
</dbReference>
<gene>
    <name evidence="6" type="ORF">VRU49_03700</name>
</gene>